<dbReference type="KEGG" id="kle:AO703_03080"/>
<dbReference type="InterPro" id="IPR000792">
    <property type="entry name" value="Tscrpt_reg_LuxR_C"/>
</dbReference>
<dbReference type="AlphaFoldDB" id="A0A806X255"/>
<evidence type="ECO:0000256" key="1">
    <source>
        <dbReference type="ARBA" id="ARBA00023125"/>
    </source>
</evidence>
<sequence>MHRWPCFAVIYAISCARGSRKDSSYLLKSVARLAPQARRIVISDDRREAGLIRDLSPVSLHGILCKSAAISDLSAQLQGLLQVFPSPQENIINGGCRGATPGLSPTERVILYYMAEGLSIPEIAAHLARNTKTIRAHKFNAMTKLGVSTDTDLLCAADMLHYSPIRGNLYLSSRVKMN</sequence>
<evidence type="ECO:0000313" key="3">
    <source>
        <dbReference type="EMBL" id="ALR75324.1"/>
    </source>
</evidence>
<gene>
    <name evidence="3" type="ORF">AO703_03080</name>
</gene>
<dbReference type="PANTHER" id="PTHR43214:SF31">
    <property type="entry name" value="TRANSCRIPTIONAL ACTIVATOR PROTEIN BGLJ"/>
    <property type="match status" value="1"/>
</dbReference>
<dbReference type="GO" id="GO:0006355">
    <property type="term" value="P:regulation of DNA-templated transcription"/>
    <property type="evidence" value="ECO:0007669"/>
    <property type="project" value="InterPro"/>
</dbReference>
<dbReference type="InterPro" id="IPR016032">
    <property type="entry name" value="Sig_transdc_resp-reg_C-effctor"/>
</dbReference>
<protein>
    <recommendedName>
        <fullName evidence="2">HTH luxR-type domain-containing protein</fullName>
    </recommendedName>
</protein>
<proteinExistence type="predicted"/>
<feature type="domain" description="HTH luxR-type" evidence="2">
    <location>
        <begin position="96"/>
        <end position="161"/>
    </location>
</feature>
<dbReference type="PROSITE" id="PS50043">
    <property type="entry name" value="HTH_LUXR_2"/>
    <property type="match status" value="1"/>
</dbReference>
<evidence type="ECO:0000259" key="2">
    <source>
        <dbReference type="PROSITE" id="PS50043"/>
    </source>
</evidence>
<accession>A0A806X255</accession>
<dbReference type="Proteomes" id="UP000069162">
    <property type="component" value="Chromosome"/>
</dbReference>
<dbReference type="SMART" id="SM00421">
    <property type="entry name" value="HTH_LUXR"/>
    <property type="match status" value="1"/>
</dbReference>
<dbReference type="GO" id="GO:0003677">
    <property type="term" value="F:DNA binding"/>
    <property type="evidence" value="ECO:0007669"/>
    <property type="project" value="UniProtKB-KW"/>
</dbReference>
<dbReference type="Gene3D" id="1.10.10.10">
    <property type="entry name" value="Winged helix-like DNA-binding domain superfamily/Winged helix DNA-binding domain"/>
    <property type="match status" value="1"/>
</dbReference>
<dbReference type="EMBL" id="CP012871">
    <property type="protein sequence ID" value="ALR75324.1"/>
    <property type="molecule type" value="Genomic_DNA"/>
</dbReference>
<dbReference type="PANTHER" id="PTHR43214">
    <property type="entry name" value="TWO-COMPONENT RESPONSE REGULATOR"/>
    <property type="match status" value="1"/>
</dbReference>
<dbReference type="CDD" id="cd06170">
    <property type="entry name" value="LuxR_C_like"/>
    <property type="match status" value="1"/>
</dbReference>
<keyword evidence="1" id="KW-0238">DNA-binding</keyword>
<dbReference type="Pfam" id="PF00196">
    <property type="entry name" value="GerE"/>
    <property type="match status" value="1"/>
</dbReference>
<dbReference type="InterPro" id="IPR039420">
    <property type="entry name" value="WalR-like"/>
</dbReference>
<organism evidence="3 4">
    <name type="scientific">[Enterobacter] lignolyticus</name>
    <dbReference type="NCBI Taxonomy" id="1334193"/>
    <lineage>
        <taxon>Bacteria</taxon>
        <taxon>Pseudomonadati</taxon>
        <taxon>Pseudomonadota</taxon>
        <taxon>Gammaproteobacteria</taxon>
        <taxon>Enterobacterales</taxon>
        <taxon>Enterobacteriaceae</taxon>
        <taxon>Pluralibacter</taxon>
    </lineage>
</organism>
<name>A0A806X255_9ENTR</name>
<dbReference type="InterPro" id="IPR036388">
    <property type="entry name" value="WH-like_DNA-bd_sf"/>
</dbReference>
<evidence type="ECO:0000313" key="4">
    <source>
        <dbReference type="Proteomes" id="UP000069162"/>
    </source>
</evidence>
<reference evidence="4" key="1">
    <citation type="submission" date="2015-10" db="EMBL/GenBank/DDBJ databases">
        <title>Complete Genome Sequencing of Klebsiella sp. strain G5.</title>
        <authorList>
            <person name="Chan K.-G."/>
            <person name="Chen J.-W."/>
        </authorList>
    </citation>
    <scope>NUCLEOTIDE SEQUENCE [LARGE SCALE GENOMIC DNA]</scope>
    <source>
        <strain evidence="4">G5</strain>
    </source>
</reference>
<dbReference type="PRINTS" id="PR00038">
    <property type="entry name" value="HTHLUXR"/>
</dbReference>
<dbReference type="SUPFAM" id="SSF46894">
    <property type="entry name" value="C-terminal effector domain of the bipartite response regulators"/>
    <property type="match status" value="1"/>
</dbReference>